<dbReference type="PANTHER" id="PTHR12236">
    <property type="entry name" value="STRUCTURAL CONTITUENT OF CUTICLE"/>
    <property type="match status" value="1"/>
</dbReference>
<keyword evidence="4" id="KW-0812">Transmembrane</keyword>
<accession>A0A9P0HGM4</accession>
<dbReference type="PROSITE" id="PS51155">
    <property type="entry name" value="CHIT_BIND_RR_2"/>
    <property type="match status" value="1"/>
</dbReference>
<dbReference type="PRINTS" id="PR00947">
    <property type="entry name" value="CUTICLE"/>
</dbReference>
<dbReference type="GO" id="GO:0031012">
    <property type="term" value="C:extracellular matrix"/>
    <property type="evidence" value="ECO:0007669"/>
    <property type="project" value="TreeGrafter"/>
</dbReference>
<keyword evidence="4" id="KW-0472">Membrane</keyword>
<organism evidence="5 6">
    <name type="scientific">Nezara viridula</name>
    <name type="common">Southern green stink bug</name>
    <name type="synonym">Cimex viridulus</name>
    <dbReference type="NCBI Taxonomy" id="85310"/>
    <lineage>
        <taxon>Eukaryota</taxon>
        <taxon>Metazoa</taxon>
        <taxon>Ecdysozoa</taxon>
        <taxon>Arthropoda</taxon>
        <taxon>Hexapoda</taxon>
        <taxon>Insecta</taxon>
        <taxon>Pterygota</taxon>
        <taxon>Neoptera</taxon>
        <taxon>Paraneoptera</taxon>
        <taxon>Hemiptera</taxon>
        <taxon>Heteroptera</taxon>
        <taxon>Panheteroptera</taxon>
        <taxon>Pentatomomorpha</taxon>
        <taxon>Pentatomoidea</taxon>
        <taxon>Pentatomidae</taxon>
        <taxon>Pentatominae</taxon>
        <taxon>Nezara</taxon>
    </lineage>
</organism>
<dbReference type="OrthoDB" id="6382835at2759"/>
<evidence type="ECO:0000256" key="1">
    <source>
        <dbReference type="ARBA" id="ARBA00022460"/>
    </source>
</evidence>
<evidence type="ECO:0000256" key="4">
    <source>
        <dbReference type="SAM" id="Phobius"/>
    </source>
</evidence>
<keyword evidence="4" id="KW-1133">Transmembrane helix</keyword>
<dbReference type="AlphaFoldDB" id="A0A9P0HGM4"/>
<feature type="region of interest" description="Disordered" evidence="3">
    <location>
        <begin position="148"/>
        <end position="171"/>
    </location>
</feature>
<evidence type="ECO:0000313" key="6">
    <source>
        <dbReference type="Proteomes" id="UP001152798"/>
    </source>
</evidence>
<evidence type="ECO:0000256" key="3">
    <source>
        <dbReference type="SAM" id="MobiDB-lite"/>
    </source>
</evidence>
<sequence>MSCTLVGRRRTIPWTTQMAEGGRGRITWCTYEGRLSQVALTILLGLGLSAVALGTAFAFPDGDHGGHGGYGGGHGGHGSDVDYHAHPSYKFEYSVHDPHSKDFKSQWEHRDGDVVKGFYTVKEADGSTREVHYTSDKKNGFNAVVKKHGHGAHPHVYGGHGEGHGHGHGHH</sequence>
<evidence type="ECO:0000313" key="5">
    <source>
        <dbReference type="EMBL" id="CAH1402120.1"/>
    </source>
</evidence>
<feature type="transmembrane region" description="Helical" evidence="4">
    <location>
        <begin position="38"/>
        <end position="59"/>
    </location>
</feature>
<keyword evidence="6" id="KW-1185">Reference proteome</keyword>
<protein>
    <submittedName>
        <fullName evidence="5">Uncharacterized protein</fullName>
    </submittedName>
</protein>
<dbReference type="Pfam" id="PF00379">
    <property type="entry name" value="Chitin_bind_4"/>
    <property type="match status" value="1"/>
</dbReference>
<dbReference type="EMBL" id="OV725081">
    <property type="protein sequence ID" value="CAH1402120.1"/>
    <property type="molecule type" value="Genomic_DNA"/>
</dbReference>
<dbReference type="GO" id="GO:0042302">
    <property type="term" value="F:structural constituent of cuticle"/>
    <property type="evidence" value="ECO:0007669"/>
    <property type="project" value="UniProtKB-UniRule"/>
</dbReference>
<dbReference type="PANTHER" id="PTHR12236:SF76">
    <property type="entry name" value="ADULT-SPECIFIC CUTICULAR PROTEIN ACP-20-LIKE PROTEIN"/>
    <property type="match status" value="1"/>
</dbReference>
<dbReference type="Proteomes" id="UP001152798">
    <property type="component" value="Chromosome 5"/>
</dbReference>
<dbReference type="InterPro" id="IPR051217">
    <property type="entry name" value="Insect_Cuticle_Struc_Prot"/>
</dbReference>
<gene>
    <name evidence="5" type="ORF">NEZAVI_LOCUS11009</name>
</gene>
<proteinExistence type="predicted"/>
<dbReference type="GO" id="GO:0005615">
    <property type="term" value="C:extracellular space"/>
    <property type="evidence" value="ECO:0007669"/>
    <property type="project" value="TreeGrafter"/>
</dbReference>
<reference evidence="5" key="1">
    <citation type="submission" date="2022-01" db="EMBL/GenBank/DDBJ databases">
        <authorList>
            <person name="King R."/>
        </authorList>
    </citation>
    <scope>NUCLEOTIDE SEQUENCE</scope>
</reference>
<keyword evidence="1 2" id="KW-0193">Cuticle</keyword>
<name>A0A9P0HGM4_NEZVI</name>
<evidence type="ECO:0000256" key="2">
    <source>
        <dbReference type="PROSITE-ProRule" id="PRU00497"/>
    </source>
</evidence>
<dbReference type="InterPro" id="IPR000618">
    <property type="entry name" value="Insect_cuticle"/>
</dbReference>